<organism evidence="2 3">
    <name type="scientific">Triparma columacea</name>
    <dbReference type="NCBI Taxonomy" id="722753"/>
    <lineage>
        <taxon>Eukaryota</taxon>
        <taxon>Sar</taxon>
        <taxon>Stramenopiles</taxon>
        <taxon>Ochrophyta</taxon>
        <taxon>Bolidophyceae</taxon>
        <taxon>Parmales</taxon>
        <taxon>Triparmaceae</taxon>
        <taxon>Triparma</taxon>
    </lineage>
</organism>
<name>A0A9W7GK87_9STRA</name>
<evidence type="ECO:0008006" key="4">
    <source>
        <dbReference type="Google" id="ProtNLM"/>
    </source>
</evidence>
<evidence type="ECO:0000313" key="2">
    <source>
        <dbReference type="EMBL" id="GMI46835.1"/>
    </source>
</evidence>
<feature type="chain" id="PRO_5040992542" description="NAD(P)-binding domain-containing protein" evidence="1">
    <location>
        <begin position="33"/>
        <end position="242"/>
    </location>
</feature>
<comment type="caution">
    <text evidence="2">The sequence shown here is derived from an EMBL/GenBank/DDBJ whole genome shotgun (WGS) entry which is preliminary data.</text>
</comment>
<dbReference type="OrthoDB" id="193580at2759"/>
<feature type="signal peptide" evidence="1">
    <location>
        <begin position="1"/>
        <end position="32"/>
    </location>
</feature>
<reference evidence="3" key="1">
    <citation type="journal article" date="2023" name="Commun. Biol.">
        <title>Genome analysis of Parmales, the sister group of diatoms, reveals the evolutionary specialization of diatoms from phago-mixotrophs to photoautotrophs.</title>
        <authorList>
            <person name="Ban H."/>
            <person name="Sato S."/>
            <person name="Yoshikawa S."/>
            <person name="Yamada K."/>
            <person name="Nakamura Y."/>
            <person name="Ichinomiya M."/>
            <person name="Sato N."/>
            <person name="Blanc-Mathieu R."/>
            <person name="Endo H."/>
            <person name="Kuwata A."/>
            <person name="Ogata H."/>
        </authorList>
    </citation>
    <scope>NUCLEOTIDE SEQUENCE [LARGE SCALE GENOMIC DNA]</scope>
</reference>
<keyword evidence="3" id="KW-1185">Reference proteome</keyword>
<sequence>MLSHRLTNTYTMTATIAMVLLLLLSIIPTVNSLKHIVIAGGTGRVGKQIITTLLDPTRPDAKDYKITVLARNKFLASAPNRVSGDFGFLGKSFISRYHSLNLRDYDGGDLLDIVGMDWMGWEEVLVDCDLFVNAVGTLTEQRTKAVRRFGDFIKREEEKLPGPGKKSIKQLHISPTDDLLRAVSKVAVDSKIERVRDCEILLEIGGCGGCWNFARIDGLEGLGEKVGAMVAMGDDEFREYIV</sequence>
<evidence type="ECO:0000256" key="1">
    <source>
        <dbReference type="SAM" id="SignalP"/>
    </source>
</evidence>
<evidence type="ECO:0000313" key="3">
    <source>
        <dbReference type="Proteomes" id="UP001165065"/>
    </source>
</evidence>
<keyword evidence="1" id="KW-0732">Signal</keyword>
<dbReference type="InterPro" id="IPR036291">
    <property type="entry name" value="NAD(P)-bd_dom_sf"/>
</dbReference>
<dbReference type="Proteomes" id="UP001165065">
    <property type="component" value="Unassembled WGS sequence"/>
</dbReference>
<protein>
    <recommendedName>
        <fullName evidence="4">NAD(P)-binding domain-containing protein</fullName>
    </recommendedName>
</protein>
<accession>A0A9W7GK87</accession>
<dbReference type="Gene3D" id="3.40.50.720">
    <property type="entry name" value="NAD(P)-binding Rossmann-like Domain"/>
    <property type="match status" value="1"/>
</dbReference>
<dbReference type="SUPFAM" id="SSF51735">
    <property type="entry name" value="NAD(P)-binding Rossmann-fold domains"/>
    <property type="match status" value="1"/>
</dbReference>
<dbReference type="AlphaFoldDB" id="A0A9W7GK87"/>
<proteinExistence type="predicted"/>
<gene>
    <name evidence="2" type="ORF">TrCOL_g11929</name>
</gene>
<dbReference type="EMBL" id="BRYA01000315">
    <property type="protein sequence ID" value="GMI46835.1"/>
    <property type="molecule type" value="Genomic_DNA"/>
</dbReference>